<dbReference type="AlphaFoldDB" id="A0A0S2SDY4"/>
<dbReference type="EMBL" id="CP013067">
    <property type="protein sequence ID" value="ALP39892.1"/>
    <property type="molecule type" value="Genomic_DNA"/>
</dbReference>
<evidence type="ECO:0000313" key="1">
    <source>
        <dbReference type="EMBL" id="ALP39892.1"/>
    </source>
</evidence>
<dbReference type="KEGG" id="asr:WL1483_473"/>
<dbReference type="Proteomes" id="UP000058114">
    <property type="component" value="Chromosome"/>
</dbReference>
<name>A0A0S2SDY4_9GAMM</name>
<organism evidence="1 2">
    <name type="scientific">Aeromonas schubertii</name>
    <dbReference type="NCBI Taxonomy" id="652"/>
    <lineage>
        <taxon>Bacteria</taxon>
        <taxon>Pseudomonadati</taxon>
        <taxon>Pseudomonadota</taxon>
        <taxon>Gammaproteobacteria</taxon>
        <taxon>Aeromonadales</taxon>
        <taxon>Aeromonadaceae</taxon>
        <taxon>Aeromonas</taxon>
    </lineage>
</organism>
<protein>
    <submittedName>
        <fullName evidence="1">Uncharacterized protein</fullName>
    </submittedName>
</protein>
<sequence length="41" mass="4337">MGLEALIDGGQILLAKGGGAMKLSQHCPSRSSWRIPRCVAQ</sequence>
<reference evidence="1 2" key="2">
    <citation type="journal article" date="2016" name="Genome Announc.">
        <title>Complete Genome Sequence of the Highly Virulent Aeromonas schubertii Strain WL1483, Isolated from Diseased Snakehead Fish (Channa argus) in China.</title>
        <authorList>
            <person name="Liu L."/>
            <person name="Li N."/>
            <person name="Zhang D."/>
            <person name="Fu X."/>
            <person name="Shi C."/>
            <person name="Lin Q."/>
            <person name="Hao G."/>
        </authorList>
    </citation>
    <scope>NUCLEOTIDE SEQUENCE [LARGE SCALE GENOMIC DNA]</scope>
    <source>
        <strain evidence="1 2">WL1483</strain>
    </source>
</reference>
<evidence type="ECO:0000313" key="2">
    <source>
        <dbReference type="Proteomes" id="UP000058114"/>
    </source>
</evidence>
<reference evidence="2" key="1">
    <citation type="submission" date="2015-10" db="EMBL/GenBank/DDBJ databases">
        <title>Complete Genome Sequence of Aeromonas schubertii strain WL1483.</title>
        <authorList>
            <person name="Liu L."/>
        </authorList>
    </citation>
    <scope>NUCLEOTIDE SEQUENCE [LARGE SCALE GENOMIC DNA]</scope>
    <source>
        <strain evidence="2">WL1483</strain>
    </source>
</reference>
<accession>A0A0S2SDY4</accession>
<gene>
    <name evidence="1" type="ORF">WL1483_473</name>
</gene>
<proteinExistence type="predicted"/>
<dbReference type="PATRIC" id="fig|652.5.peg.1249"/>